<dbReference type="PANTHER" id="PTHR43711">
    <property type="entry name" value="TWO-COMPONENT HISTIDINE KINASE"/>
    <property type="match status" value="1"/>
</dbReference>
<evidence type="ECO:0000256" key="6">
    <source>
        <dbReference type="ARBA" id="ARBA00022777"/>
    </source>
</evidence>
<dbReference type="Pfam" id="PF02518">
    <property type="entry name" value="HATPase_c"/>
    <property type="match status" value="1"/>
</dbReference>
<dbReference type="Gene3D" id="3.30.565.10">
    <property type="entry name" value="Histidine kinase-like ATPase, C-terminal domain"/>
    <property type="match status" value="1"/>
</dbReference>
<name>A0A6L6PX14_9BURK</name>
<feature type="transmembrane region" description="Helical" evidence="9">
    <location>
        <begin position="276"/>
        <end position="296"/>
    </location>
</feature>
<evidence type="ECO:0000256" key="1">
    <source>
        <dbReference type="ARBA" id="ARBA00000085"/>
    </source>
</evidence>
<feature type="coiled-coil region" evidence="8">
    <location>
        <begin position="413"/>
        <end position="455"/>
    </location>
</feature>
<dbReference type="Gene3D" id="2.60.40.2380">
    <property type="match status" value="1"/>
</dbReference>
<dbReference type="InterPro" id="IPR036890">
    <property type="entry name" value="HATPase_C_sf"/>
</dbReference>
<comment type="caution">
    <text evidence="12">The sequence shown here is derived from an EMBL/GenBank/DDBJ whole genome shotgun (WGS) entry which is preliminary data.</text>
</comment>
<comment type="catalytic activity">
    <reaction evidence="1">
        <text>ATP + protein L-histidine = ADP + protein N-phospho-L-histidine.</text>
        <dbReference type="EC" id="2.7.13.3"/>
    </reaction>
</comment>
<dbReference type="Pfam" id="PF07695">
    <property type="entry name" value="7TMR-DISM_7TM"/>
    <property type="match status" value="1"/>
</dbReference>
<dbReference type="InterPro" id="IPR011622">
    <property type="entry name" value="7TMR_DISM_rcpt_extracell_dom2"/>
</dbReference>
<keyword evidence="5" id="KW-0808">Transferase</keyword>
<evidence type="ECO:0000256" key="2">
    <source>
        <dbReference type="ARBA" id="ARBA00004370"/>
    </source>
</evidence>
<dbReference type="SUPFAM" id="SSF55874">
    <property type="entry name" value="ATPase domain of HSP90 chaperone/DNA topoisomerase II/histidine kinase"/>
    <property type="match status" value="1"/>
</dbReference>
<dbReference type="InterPro" id="IPR003660">
    <property type="entry name" value="HAMP_dom"/>
</dbReference>
<dbReference type="EMBL" id="WNLA01000001">
    <property type="protein sequence ID" value="MTW01232.1"/>
    <property type="molecule type" value="Genomic_DNA"/>
</dbReference>
<dbReference type="InterPro" id="IPR050736">
    <property type="entry name" value="Sensor_HK_Regulatory"/>
</dbReference>
<dbReference type="InterPro" id="IPR011623">
    <property type="entry name" value="7TMR_DISM_rcpt_extracell_dom1"/>
</dbReference>
<feature type="transmembrane region" description="Helical" evidence="9">
    <location>
        <begin position="308"/>
        <end position="328"/>
    </location>
</feature>
<dbReference type="InterPro" id="IPR036097">
    <property type="entry name" value="HisK_dim/P_sf"/>
</dbReference>
<feature type="transmembrane region" description="Helical" evidence="9">
    <location>
        <begin position="334"/>
        <end position="353"/>
    </location>
</feature>
<dbReference type="AlphaFoldDB" id="A0A6L6PX14"/>
<dbReference type="EC" id="2.7.13.3" evidence="3"/>
<evidence type="ECO:0000313" key="13">
    <source>
        <dbReference type="Proteomes" id="UP000484015"/>
    </source>
</evidence>
<evidence type="ECO:0000256" key="9">
    <source>
        <dbReference type="SAM" id="Phobius"/>
    </source>
</evidence>
<dbReference type="InterPro" id="IPR004358">
    <property type="entry name" value="Sig_transdc_His_kin-like_C"/>
</dbReference>
<keyword evidence="4" id="KW-0597">Phosphoprotein</keyword>
<accession>A0A6L6PX14</accession>
<proteinExistence type="predicted"/>
<dbReference type="Proteomes" id="UP000484015">
    <property type="component" value="Unassembled WGS sequence"/>
</dbReference>
<keyword evidence="9" id="KW-0472">Membrane</keyword>
<dbReference type="CDD" id="cd00082">
    <property type="entry name" value="HisKA"/>
    <property type="match status" value="1"/>
</dbReference>
<keyword evidence="9" id="KW-0812">Transmembrane</keyword>
<dbReference type="OrthoDB" id="9804645at2"/>
<evidence type="ECO:0000256" key="7">
    <source>
        <dbReference type="ARBA" id="ARBA00023012"/>
    </source>
</evidence>
<dbReference type="InterPro" id="IPR003661">
    <property type="entry name" value="HisK_dim/P_dom"/>
</dbReference>
<reference evidence="12 13" key="1">
    <citation type="submission" date="2019-11" db="EMBL/GenBank/DDBJ databases">
        <title>Type strains purchased from KCTC, JCM and DSMZ.</title>
        <authorList>
            <person name="Lu H."/>
        </authorList>
    </citation>
    <scope>NUCLEOTIDE SEQUENCE [LARGE SCALE GENOMIC DNA]</scope>
    <source>
        <strain evidence="12 13">KCTC 42409</strain>
    </source>
</reference>
<evidence type="ECO:0000259" key="11">
    <source>
        <dbReference type="PROSITE" id="PS50885"/>
    </source>
</evidence>
<evidence type="ECO:0000313" key="12">
    <source>
        <dbReference type="EMBL" id="MTW01232.1"/>
    </source>
</evidence>
<feature type="transmembrane region" description="Helical" evidence="9">
    <location>
        <begin position="362"/>
        <end position="385"/>
    </location>
</feature>
<evidence type="ECO:0000256" key="4">
    <source>
        <dbReference type="ARBA" id="ARBA00022553"/>
    </source>
</evidence>
<dbReference type="Pfam" id="PF07696">
    <property type="entry name" value="7TMR-DISMED2"/>
    <property type="match status" value="1"/>
</dbReference>
<evidence type="ECO:0000256" key="8">
    <source>
        <dbReference type="SAM" id="Coils"/>
    </source>
</evidence>
<dbReference type="SMART" id="SM00388">
    <property type="entry name" value="HisKA"/>
    <property type="match status" value="1"/>
</dbReference>
<feature type="domain" description="Histidine kinase" evidence="10">
    <location>
        <begin position="513"/>
        <end position="728"/>
    </location>
</feature>
<dbReference type="PRINTS" id="PR00344">
    <property type="entry name" value="BCTRLSENSOR"/>
</dbReference>
<dbReference type="SMART" id="SM00387">
    <property type="entry name" value="HATPase_c"/>
    <property type="match status" value="1"/>
</dbReference>
<dbReference type="InterPro" id="IPR005467">
    <property type="entry name" value="His_kinase_dom"/>
</dbReference>
<protein>
    <recommendedName>
        <fullName evidence="3">histidine kinase</fullName>
        <ecNumber evidence="3">2.7.13.3</ecNumber>
    </recommendedName>
</protein>
<feature type="transmembrane region" description="Helical" evidence="9">
    <location>
        <begin position="215"/>
        <end position="236"/>
    </location>
</feature>
<evidence type="ECO:0000256" key="5">
    <source>
        <dbReference type="ARBA" id="ARBA00022679"/>
    </source>
</evidence>
<keyword evidence="6" id="KW-0418">Kinase</keyword>
<dbReference type="PROSITE" id="PS50109">
    <property type="entry name" value="HIS_KIN"/>
    <property type="match status" value="1"/>
</dbReference>
<feature type="domain" description="HAMP" evidence="11">
    <location>
        <begin position="459"/>
        <end position="505"/>
    </location>
</feature>
<dbReference type="Pfam" id="PF00512">
    <property type="entry name" value="HisKA"/>
    <property type="match status" value="1"/>
</dbReference>
<dbReference type="PROSITE" id="PS50885">
    <property type="entry name" value="HAMP"/>
    <property type="match status" value="1"/>
</dbReference>
<feature type="transmembrane region" description="Helical" evidence="9">
    <location>
        <begin position="243"/>
        <end position="264"/>
    </location>
</feature>
<dbReference type="InterPro" id="IPR003594">
    <property type="entry name" value="HATPase_dom"/>
</dbReference>
<dbReference type="PANTHER" id="PTHR43711:SF1">
    <property type="entry name" value="HISTIDINE KINASE 1"/>
    <property type="match status" value="1"/>
</dbReference>
<dbReference type="SUPFAM" id="SSF47384">
    <property type="entry name" value="Homodimeric domain of signal transducing histidine kinase"/>
    <property type="match status" value="1"/>
</dbReference>
<keyword evidence="13" id="KW-1185">Reference proteome</keyword>
<keyword evidence="8" id="KW-0175">Coiled coil</keyword>
<dbReference type="SMART" id="SM00304">
    <property type="entry name" value="HAMP"/>
    <property type="match status" value="1"/>
</dbReference>
<gene>
    <name evidence="12" type="ORF">GM668_03920</name>
</gene>
<sequence>MWRVLYVCVTISVSIMQRARAMPSLTVWLFRLFFLLFALGASSGALATRTVMELPDNFPLRLEGKLEYVEDPSGQMTLDQVRALPAPSYTELTADNFTKGFTASAYWIRFTLANPDPRPVVWVLQHRLPFTDYVETWVLSGFVRMHEIAGDRTRVAERQLPAHLPSFKFTSAPGESVEVYVRLSNINKAEMQMVFRLDTLASFVSNMASSENQLGILYGVPLALAFSSMVGAAVARDRRFSTYGLYALATIATWIGFNGHFARFLHFDDPDLFNNLLHMLMLVQTIFLILFAREFLQTRTRMPRFDRIFVAMMTASCIGIGMRLAGIFTPVTQLTLVLMSMSSITAVAAWHAWRMGMVHARWFFFAQLCSTVPVAVGLAGIRMGLYAYDGFVNFQGIYFAELLLLAVAQHDHVRRTQDRQRKLERDHERALAERNAFLEAEMVNRTNALAAMERRAAFIAEVGAVTQRVAGGEFTARLALPEDGAMQPLAVSVNAMAESLARLEGARRHWIAEISHELRTPLAGLVGEIEAMLDGVHPIDMAHVESLYRTCDRLTRLVDDLHELAMSYLRPLRCKFAPLDYQQLLLDLSPYFAGEARKKGLVLEVHCDAPQTTAIWDSARINQLLINLLSNSIAYTDAPGRIEVRVTPLEERVRIVIEDSAPGLSRDELAQVFEPLFRAEAARSRRSDGSGLGMKICRAIVDAHHGTIGVAGSALGGVLVRIELPYTPEDNAS</sequence>
<evidence type="ECO:0000256" key="3">
    <source>
        <dbReference type="ARBA" id="ARBA00012438"/>
    </source>
</evidence>
<keyword evidence="9" id="KW-1133">Transmembrane helix</keyword>
<evidence type="ECO:0000259" key="10">
    <source>
        <dbReference type="PROSITE" id="PS50109"/>
    </source>
</evidence>
<organism evidence="12 13">
    <name type="scientific">Pseudoduganella ginsengisoli</name>
    <dbReference type="NCBI Taxonomy" id="1462440"/>
    <lineage>
        <taxon>Bacteria</taxon>
        <taxon>Pseudomonadati</taxon>
        <taxon>Pseudomonadota</taxon>
        <taxon>Betaproteobacteria</taxon>
        <taxon>Burkholderiales</taxon>
        <taxon>Oxalobacteraceae</taxon>
        <taxon>Telluria group</taxon>
        <taxon>Pseudoduganella</taxon>
    </lineage>
</organism>
<dbReference type="Gene3D" id="1.10.287.130">
    <property type="match status" value="1"/>
</dbReference>
<dbReference type="GO" id="GO:0016020">
    <property type="term" value="C:membrane"/>
    <property type="evidence" value="ECO:0007669"/>
    <property type="project" value="UniProtKB-SubCell"/>
</dbReference>
<keyword evidence="7" id="KW-0902">Two-component regulatory system</keyword>
<comment type="subcellular location">
    <subcellularLocation>
        <location evidence="2">Membrane</location>
    </subcellularLocation>
</comment>
<dbReference type="GO" id="GO:0000155">
    <property type="term" value="F:phosphorelay sensor kinase activity"/>
    <property type="evidence" value="ECO:0007669"/>
    <property type="project" value="InterPro"/>
</dbReference>